<evidence type="ECO:0000256" key="4">
    <source>
        <dbReference type="ARBA" id="ARBA00022989"/>
    </source>
</evidence>
<evidence type="ECO:0000256" key="5">
    <source>
        <dbReference type="ARBA" id="ARBA00023136"/>
    </source>
</evidence>
<keyword evidence="5 6" id="KW-0472">Membrane</keyword>
<dbReference type="Proteomes" id="UP001501844">
    <property type="component" value="Unassembled WGS sequence"/>
</dbReference>
<evidence type="ECO:0000256" key="1">
    <source>
        <dbReference type="ARBA" id="ARBA00004141"/>
    </source>
</evidence>
<dbReference type="PANTHER" id="PTHR30238:SF4">
    <property type="entry name" value="SLL1022 PROTEIN"/>
    <property type="match status" value="1"/>
</dbReference>
<feature type="transmembrane region" description="Helical" evidence="6">
    <location>
        <begin position="137"/>
        <end position="157"/>
    </location>
</feature>
<evidence type="ECO:0000256" key="6">
    <source>
        <dbReference type="SAM" id="Phobius"/>
    </source>
</evidence>
<dbReference type="InterPro" id="IPR005496">
    <property type="entry name" value="Integral_membrane_TerC"/>
</dbReference>
<evidence type="ECO:0000256" key="2">
    <source>
        <dbReference type="ARBA" id="ARBA00007511"/>
    </source>
</evidence>
<accession>A0ABP8FL78</accession>
<organism evidence="7 8">
    <name type="scientific">Nibribacter koreensis</name>
    <dbReference type="NCBI Taxonomy" id="1084519"/>
    <lineage>
        <taxon>Bacteria</taxon>
        <taxon>Pseudomonadati</taxon>
        <taxon>Bacteroidota</taxon>
        <taxon>Cytophagia</taxon>
        <taxon>Cytophagales</taxon>
        <taxon>Hymenobacteraceae</taxon>
        <taxon>Nibribacter</taxon>
    </lineage>
</organism>
<feature type="transmembrane region" description="Helical" evidence="6">
    <location>
        <begin position="51"/>
        <end position="72"/>
    </location>
</feature>
<comment type="caution">
    <text evidence="7">The sequence shown here is derived from an EMBL/GenBank/DDBJ whole genome shotgun (WGS) entry which is preliminary data.</text>
</comment>
<protein>
    <submittedName>
        <fullName evidence="7">TerC family protein</fullName>
    </submittedName>
</protein>
<comment type="subcellular location">
    <subcellularLocation>
        <location evidence="1">Membrane</location>
        <topology evidence="1">Multi-pass membrane protein</topology>
    </subcellularLocation>
</comment>
<dbReference type="RefSeq" id="WP_345165574.1">
    <property type="nucleotide sequence ID" value="NZ_BAABGX010000002.1"/>
</dbReference>
<feature type="transmembrane region" description="Helical" evidence="6">
    <location>
        <begin position="221"/>
        <end position="240"/>
    </location>
</feature>
<sequence>MFDLSIFTNPDVWLSLLTLTFMEVVLGIDNIVFISIVVGRLPKAQQGKGRTIGLMLALVFRIILLMFISTIVNAKQPIFSMNLFWMEEPFGVSWRDIILLAGGLFLLAKSTTEIHNKLEGEEETHSATGGTATLGKILVQIIVIDLVFSFDSILTAVGMVDHLIVMVIAVILSMGIMLAFAKVISDFVNTHPTVKMLALSFLILIGVMLIVEAFHGEIPKGYIYFAMFFSLLVEMLNMKLRKKTTPVHLRQNEILDNDGNPETLM</sequence>
<dbReference type="EMBL" id="BAABGX010000002">
    <property type="protein sequence ID" value="GAA4306112.1"/>
    <property type="molecule type" value="Genomic_DNA"/>
</dbReference>
<reference evidence="8" key="1">
    <citation type="journal article" date="2019" name="Int. J. Syst. Evol. Microbiol.">
        <title>The Global Catalogue of Microorganisms (GCM) 10K type strain sequencing project: providing services to taxonomists for standard genome sequencing and annotation.</title>
        <authorList>
            <consortium name="The Broad Institute Genomics Platform"/>
            <consortium name="The Broad Institute Genome Sequencing Center for Infectious Disease"/>
            <person name="Wu L."/>
            <person name="Ma J."/>
        </authorList>
    </citation>
    <scope>NUCLEOTIDE SEQUENCE [LARGE SCALE GENOMIC DNA]</scope>
    <source>
        <strain evidence="8">JCM 17917</strain>
    </source>
</reference>
<gene>
    <name evidence="7" type="ORF">GCM10023183_20980</name>
</gene>
<keyword evidence="4 6" id="KW-1133">Transmembrane helix</keyword>
<dbReference type="PANTHER" id="PTHR30238">
    <property type="entry name" value="MEMBRANE BOUND PREDICTED REDOX MODULATOR"/>
    <property type="match status" value="1"/>
</dbReference>
<evidence type="ECO:0000313" key="7">
    <source>
        <dbReference type="EMBL" id="GAA4306112.1"/>
    </source>
</evidence>
<evidence type="ECO:0000313" key="8">
    <source>
        <dbReference type="Proteomes" id="UP001501844"/>
    </source>
</evidence>
<feature type="transmembrane region" description="Helical" evidence="6">
    <location>
        <begin position="196"/>
        <end position="215"/>
    </location>
</feature>
<feature type="transmembrane region" description="Helical" evidence="6">
    <location>
        <begin position="92"/>
        <end position="108"/>
    </location>
</feature>
<keyword evidence="8" id="KW-1185">Reference proteome</keyword>
<feature type="transmembrane region" description="Helical" evidence="6">
    <location>
        <begin position="12"/>
        <end position="39"/>
    </location>
</feature>
<feature type="transmembrane region" description="Helical" evidence="6">
    <location>
        <begin position="163"/>
        <end position="184"/>
    </location>
</feature>
<dbReference type="Pfam" id="PF03741">
    <property type="entry name" value="TerC"/>
    <property type="match status" value="1"/>
</dbReference>
<evidence type="ECO:0000256" key="3">
    <source>
        <dbReference type="ARBA" id="ARBA00022692"/>
    </source>
</evidence>
<comment type="similarity">
    <text evidence="2">Belongs to the TerC family.</text>
</comment>
<name>A0ABP8FL78_9BACT</name>
<proteinExistence type="inferred from homology"/>
<keyword evidence="3 6" id="KW-0812">Transmembrane</keyword>